<evidence type="ECO:0000313" key="2">
    <source>
        <dbReference type="Proteomes" id="UP001597263"/>
    </source>
</evidence>
<keyword evidence="2" id="KW-1185">Reference proteome</keyword>
<dbReference type="EMBL" id="JBHTMA010000038">
    <property type="protein sequence ID" value="MFD1227858.1"/>
    <property type="molecule type" value="Genomic_DNA"/>
</dbReference>
<gene>
    <name evidence="1" type="ORF">ACFQ35_11975</name>
</gene>
<dbReference type="Proteomes" id="UP001597263">
    <property type="component" value="Unassembled WGS sequence"/>
</dbReference>
<evidence type="ECO:0000313" key="1">
    <source>
        <dbReference type="EMBL" id="MFD1227858.1"/>
    </source>
</evidence>
<reference evidence="2" key="1">
    <citation type="journal article" date="2019" name="Int. J. Syst. Evol. Microbiol.">
        <title>The Global Catalogue of Microorganisms (GCM) 10K type strain sequencing project: providing services to taxonomists for standard genome sequencing and annotation.</title>
        <authorList>
            <consortium name="The Broad Institute Genomics Platform"/>
            <consortium name="The Broad Institute Genome Sequencing Center for Infectious Disease"/>
            <person name="Wu L."/>
            <person name="Ma J."/>
        </authorList>
    </citation>
    <scope>NUCLEOTIDE SEQUENCE [LARGE SCALE GENOMIC DNA]</scope>
    <source>
        <strain evidence="2">CCUG 49584</strain>
    </source>
</reference>
<protein>
    <submittedName>
        <fullName evidence="1">Uncharacterized protein</fullName>
    </submittedName>
</protein>
<proteinExistence type="predicted"/>
<sequence length="40" mass="4241">MIGKIYSAAFVDPEFCQSRPLSASLWPSLAPAQQEVASSG</sequence>
<comment type="caution">
    <text evidence="1">The sequence shown here is derived from an EMBL/GenBank/DDBJ whole genome shotgun (WGS) entry which is preliminary data.</text>
</comment>
<name>A0ABW3V3W6_9HYPH</name>
<accession>A0ABW3V3W6</accession>
<dbReference type="RefSeq" id="WP_289388693.1">
    <property type="nucleotide sequence ID" value="NZ_JAUCBM010000016.1"/>
</dbReference>
<organism evidence="1 2">
    <name type="scientific">Pseudochrobactrum kiredjianiae</name>
    <dbReference type="NCBI Taxonomy" id="386305"/>
    <lineage>
        <taxon>Bacteria</taxon>
        <taxon>Pseudomonadati</taxon>
        <taxon>Pseudomonadota</taxon>
        <taxon>Alphaproteobacteria</taxon>
        <taxon>Hyphomicrobiales</taxon>
        <taxon>Brucellaceae</taxon>
        <taxon>Pseudochrobactrum</taxon>
    </lineage>
</organism>